<name>A0AAD5MJV2_PARTN</name>
<comment type="caution">
    <text evidence="1">The sequence shown here is derived from an EMBL/GenBank/DDBJ whole genome shotgun (WGS) entry which is preliminary data.</text>
</comment>
<dbReference type="Proteomes" id="UP001196413">
    <property type="component" value="Unassembled WGS sequence"/>
</dbReference>
<sequence length="50" mass="5509">MTITTGGIVATQKLAHKTPTSMETRQASSTMWYHVVKPTTKGRQLGNFSE</sequence>
<dbReference type="AlphaFoldDB" id="A0AAD5MJV2"/>
<dbReference type="EMBL" id="JAHQIW010000605">
    <property type="protein sequence ID" value="KAJ1349051.1"/>
    <property type="molecule type" value="Genomic_DNA"/>
</dbReference>
<evidence type="ECO:0000313" key="2">
    <source>
        <dbReference type="Proteomes" id="UP001196413"/>
    </source>
</evidence>
<protein>
    <submittedName>
        <fullName evidence="1">Uncharacterized protein</fullName>
    </submittedName>
</protein>
<gene>
    <name evidence="1" type="ORF">KIN20_004492</name>
</gene>
<keyword evidence="2" id="KW-1185">Reference proteome</keyword>
<evidence type="ECO:0000313" key="1">
    <source>
        <dbReference type="EMBL" id="KAJ1349051.1"/>
    </source>
</evidence>
<proteinExistence type="predicted"/>
<reference evidence="1" key="1">
    <citation type="submission" date="2021-06" db="EMBL/GenBank/DDBJ databases">
        <title>Parelaphostrongylus tenuis whole genome reference sequence.</title>
        <authorList>
            <person name="Garwood T.J."/>
            <person name="Larsen P.A."/>
            <person name="Fountain-Jones N.M."/>
            <person name="Garbe J.R."/>
            <person name="Macchietto M.G."/>
            <person name="Kania S.A."/>
            <person name="Gerhold R.W."/>
            <person name="Richards J.E."/>
            <person name="Wolf T.M."/>
        </authorList>
    </citation>
    <scope>NUCLEOTIDE SEQUENCE</scope>
    <source>
        <strain evidence="1">MNPRO001-30</strain>
        <tissue evidence="1">Meninges</tissue>
    </source>
</reference>
<organism evidence="1 2">
    <name type="scientific">Parelaphostrongylus tenuis</name>
    <name type="common">Meningeal worm</name>
    <dbReference type="NCBI Taxonomy" id="148309"/>
    <lineage>
        <taxon>Eukaryota</taxon>
        <taxon>Metazoa</taxon>
        <taxon>Ecdysozoa</taxon>
        <taxon>Nematoda</taxon>
        <taxon>Chromadorea</taxon>
        <taxon>Rhabditida</taxon>
        <taxon>Rhabditina</taxon>
        <taxon>Rhabditomorpha</taxon>
        <taxon>Strongyloidea</taxon>
        <taxon>Metastrongylidae</taxon>
        <taxon>Parelaphostrongylus</taxon>
    </lineage>
</organism>
<accession>A0AAD5MJV2</accession>